<dbReference type="Pfam" id="PF02397">
    <property type="entry name" value="Bac_transf"/>
    <property type="match status" value="1"/>
</dbReference>
<organism evidence="10 11">
    <name type="scientific">Paenibacillus physcomitrellae</name>
    <dbReference type="NCBI Taxonomy" id="1619311"/>
    <lineage>
        <taxon>Bacteria</taxon>
        <taxon>Bacillati</taxon>
        <taxon>Bacillota</taxon>
        <taxon>Bacilli</taxon>
        <taxon>Bacillales</taxon>
        <taxon>Paenibacillaceae</taxon>
        <taxon>Paenibacillus</taxon>
    </lineage>
</organism>
<gene>
    <name evidence="10" type="ORF">GCM10010917_18200</name>
</gene>
<feature type="transmembrane region" description="Helical" evidence="8">
    <location>
        <begin position="111"/>
        <end position="130"/>
    </location>
</feature>
<evidence type="ECO:0000256" key="8">
    <source>
        <dbReference type="SAM" id="Phobius"/>
    </source>
</evidence>
<evidence type="ECO:0000256" key="5">
    <source>
        <dbReference type="ARBA" id="ARBA00022989"/>
    </source>
</evidence>
<keyword evidence="11" id="KW-1185">Reference proteome</keyword>
<dbReference type="RefSeq" id="WP_094094953.1">
    <property type="nucleotide sequence ID" value="NZ_BMHF01000005.1"/>
</dbReference>
<evidence type="ECO:0000313" key="10">
    <source>
        <dbReference type="EMBL" id="GGA33396.1"/>
    </source>
</evidence>
<reference evidence="11" key="1">
    <citation type="journal article" date="2019" name="Int. J. Syst. Evol. Microbiol.">
        <title>The Global Catalogue of Microorganisms (GCM) 10K type strain sequencing project: providing services to taxonomists for standard genome sequencing and annotation.</title>
        <authorList>
            <consortium name="The Broad Institute Genomics Platform"/>
            <consortium name="The Broad Institute Genome Sequencing Center for Infectious Disease"/>
            <person name="Wu L."/>
            <person name="Ma J."/>
        </authorList>
    </citation>
    <scope>NUCLEOTIDE SEQUENCE [LARGE SCALE GENOMIC DNA]</scope>
    <source>
        <strain evidence="11">CGMCC 1.15044</strain>
    </source>
</reference>
<evidence type="ECO:0000256" key="4">
    <source>
        <dbReference type="ARBA" id="ARBA00022692"/>
    </source>
</evidence>
<feature type="transmembrane region" description="Helical" evidence="8">
    <location>
        <begin position="7"/>
        <end position="28"/>
    </location>
</feature>
<feature type="transmembrane region" description="Helical" evidence="8">
    <location>
        <begin position="265"/>
        <end position="286"/>
    </location>
</feature>
<name>A0ABQ1FZ25_9BACL</name>
<evidence type="ECO:0000259" key="9">
    <source>
        <dbReference type="Pfam" id="PF02397"/>
    </source>
</evidence>
<evidence type="ECO:0000256" key="3">
    <source>
        <dbReference type="ARBA" id="ARBA00022679"/>
    </source>
</evidence>
<evidence type="ECO:0000313" key="11">
    <source>
        <dbReference type="Proteomes" id="UP000609323"/>
    </source>
</evidence>
<sequence>MKLFRQGWLKLAVFLLDVGGVYTSYLLAYQLKFSGRIPADEWASFLGYAPWLGLLTAVTYYFFNLYDFAGRRKPALLLYNLVLAHLLFVAELVVVNYWLKTFSLPRSVVAAAFVAQVLFTFVLRLLLFYIQAKGSGRRKALVIVSGHSSDLLMLDKLRQTGAPWLEITRVITVATITESEVSRQTGIDWREAEVLIIGHGVPEEIRSECIREAGERQMEVLLIPGFYELYLVKAEAQQIDDLLVYSIMPPHPTFPERLFKRGLDILCSSLLLILTSPLLLAMLLLIPATSKGGALYVQERVGQLGKPFRLLKFRSMIDKAEQSTGPVLAGEGDHRITPLGRMIRATRIDELPQLFNVLSGQMSLVGPRPERAFFIEQFKEELPYYTYRLMVKPGLTGLAQVMAGYTTTPADKLRYDLMYMKNYSLLLDLKILFQTLLVVLSREQARGVKQDVEDKKRPEPAWAAAGESSPQRGRLQTGNGIRTVKSGGTTDEKQMEST</sequence>
<comment type="caution">
    <text evidence="10">The sequence shown here is derived from an EMBL/GenBank/DDBJ whole genome shotgun (WGS) entry which is preliminary data.</text>
</comment>
<dbReference type="Proteomes" id="UP000609323">
    <property type="component" value="Unassembled WGS sequence"/>
</dbReference>
<protein>
    <submittedName>
        <fullName evidence="10">Sugar transferase</fullName>
    </submittedName>
</protein>
<feature type="domain" description="Bacterial sugar transferase" evidence="9">
    <location>
        <begin position="260"/>
        <end position="440"/>
    </location>
</feature>
<comment type="similarity">
    <text evidence="2">Belongs to the bacterial sugar transferase family.</text>
</comment>
<dbReference type="GO" id="GO:0016740">
    <property type="term" value="F:transferase activity"/>
    <property type="evidence" value="ECO:0007669"/>
    <property type="project" value="UniProtKB-KW"/>
</dbReference>
<dbReference type="EMBL" id="BMHF01000005">
    <property type="protein sequence ID" value="GGA33396.1"/>
    <property type="molecule type" value="Genomic_DNA"/>
</dbReference>
<keyword evidence="4 8" id="KW-0812">Transmembrane</keyword>
<feature type="region of interest" description="Disordered" evidence="7">
    <location>
        <begin position="448"/>
        <end position="498"/>
    </location>
</feature>
<evidence type="ECO:0000256" key="2">
    <source>
        <dbReference type="ARBA" id="ARBA00006464"/>
    </source>
</evidence>
<dbReference type="PANTHER" id="PTHR30576:SF0">
    <property type="entry name" value="UNDECAPRENYL-PHOSPHATE N-ACETYLGALACTOSAMINYL 1-PHOSPHATE TRANSFERASE-RELATED"/>
    <property type="match status" value="1"/>
</dbReference>
<feature type="compositionally biased region" description="Basic and acidic residues" evidence="7">
    <location>
        <begin position="448"/>
        <end position="459"/>
    </location>
</feature>
<feature type="transmembrane region" description="Helical" evidence="8">
    <location>
        <begin position="78"/>
        <end position="99"/>
    </location>
</feature>
<dbReference type="InterPro" id="IPR017475">
    <property type="entry name" value="EPS_sugar_tfrase"/>
</dbReference>
<dbReference type="NCBIfam" id="TIGR03025">
    <property type="entry name" value="EPS_sugtrans"/>
    <property type="match status" value="1"/>
</dbReference>
<keyword evidence="3 10" id="KW-0808">Transferase</keyword>
<evidence type="ECO:0000256" key="7">
    <source>
        <dbReference type="SAM" id="MobiDB-lite"/>
    </source>
</evidence>
<feature type="compositionally biased region" description="Polar residues" evidence="7">
    <location>
        <begin position="468"/>
        <end position="480"/>
    </location>
</feature>
<comment type="subcellular location">
    <subcellularLocation>
        <location evidence="1">Membrane</location>
        <topology evidence="1">Multi-pass membrane protein</topology>
    </subcellularLocation>
</comment>
<keyword evidence="5 8" id="KW-1133">Transmembrane helix</keyword>
<proteinExistence type="inferred from homology"/>
<feature type="transmembrane region" description="Helical" evidence="8">
    <location>
        <begin position="48"/>
        <end position="66"/>
    </location>
</feature>
<keyword evidence="6 8" id="KW-0472">Membrane</keyword>
<dbReference type="InterPro" id="IPR003362">
    <property type="entry name" value="Bact_transf"/>
</dbReference>
<dbReference type="PANTHER" id="PTHR30576">
    <property type="entry name" value="COLANIC BIOSYNTHESIS UDP-GLUCOSE LIPID CARRIER TRANSFERASE"/>
    <property type="match status" value="1"/>
</dbReference>
<evidence type="ECO:0000256" key="6">
    <source>
        <dbReference type="ARBA" id="ARBA00023136"/>
    </source>
</evidence>
<accession>A0ABQ1FZ25</accession>
<evidence type="ECO:0000256" key="1">
    <source>
        <dbReference type="ARBA" id="ARBA00004141"/>
    </source>
</evidence>